<name>A0A921S0A1_SORBI</name>
<evidence type="ECO:0000313" key="1">
    <source>
        <dbReference type="EMBL" id="KAG0549773.1"/>
    </source>
</evidence>
<dbReference type="Proteomes" id="UP000807115">
    <property type="component" value="Chromosome 1"/>
</dbReference>
<proteinExistence type="predicted"/>
<organism evidence="1 2">
    <name type="scientific">Sorghum bicolor</name>
    <name type="common">Sorghum</name>
    <name type="synonym">Sorghum vulgare</name>
    <dbReference type="NCBI Taxonomy" id="4558"/>
    <lineage>
        <taxon>Eukaryota</taxon>
        <taxon>Viridiplantae</taxon>
        <taxon>Streptophyta</taxon>
        <taxon>Embryophyta</taxon>
        <taxon>Tracheophyta</taxon>
        <taxon>Spermatophyta</taxon>
        <taxon>Magnoliopsida</taxon>
        <taxon>Liliopsida</taxon>
        <taxon>Poales</taxon>
        <taxon>Poaceae</taxon>
        <taxon>PACMAD clade</taxon>
        <taxon>Panicoideae</taxon>
        <taxon>Andropogonodae</taxon>
        <taxon>Andropogoneae</taxon>
        <taxon>Sorghinae</taxon>
        <taxon>Sorghum</taxon>
    </lineage>
</organism>
<dbReference type="EMBL" id="CM027680">
    <property type="protein sequence ID" value="KAG0549773.1"/>
    <property type="molecule type" value="Genomic_DNA"/>
</dbReference>
<comment type="caution">
    <text evidence="1">The sequence shown here is derived from an EMBL/GenBank/DDBJ whole genome shotgun (WGS) entry which is preliminary data.</text>
</comment>
<reference evidence="1" key="2">
    <citation type="submission" date="2020-10" db="EMBL/GenBank/DDBJ databases">
        <authorList>
            <person name="Cooper E.A."/>
            <person name="Brenton Z.W."/>
            <person name="Flinn B.S."/>
            <person name="Jenkins J."/>
            <person name="Shu S."/>
            <person name="Flowers D."/>
            <person name="Luo F."/>
            <person name="Wang Y."/>
            <person name="Xia P."/>
            <person name="Barry K."/>
            <person name="Daum C."/>
            <person name="Lipzen A."/>
            <person name="Yoshinaga Y."/>
            <person name="Schmutz J."/>
            <person name="Saski C."/>
            <person name="Vermerris W."/>
            <person name="Kresovich S."/>
        </authorList>
    </citation>
    <scope>NUCLEOTIDE SEQUENCE</scope>
</reference>
<dbReference type="AlphaFoldDB" id="A0A921S0A1"/>
<reference evidence="1" key="1">
    <citation type="journal article" date="2019" name="BMC Genomics">
        <title>A new reference genome for Sorghum bicolor reveals high levels of sequence similarity between sweet and grain genotypes: implications for the genetics of sugar metabolism.</title>
        <authorList>
            <person name="Cooper E.A."/>
            <person name="Brenton Z.W."/>
            <person name="Flinn B.S."/>
            <person name="Jenkins J."/>
            <person name="Shu S."/>
            <person name="Flowers D."/>
            <person name="Luo F."/>
            <person name="Wang Y."/>
            <person name="Xia P."/>
            <person name="Barry K."/>
            <person name="Daum C."/>
            <person name="Lipzen A."/>
            <person name="Yoshinaga Y."/>
            <person name="Schmutz J."/>
            <person name="Saski C."/>
            <person name="Vermerris W."/>
            <person name="Kresovich S."/>
        </authorList>
    </citation>
    <scope>NUCLEOTIDE SEQUENCE</scope>
</reference>
<sequence length="58" mass="6308">MFLEKTNVVTCHRSSLAEEIQDCCYAEPCGRLPSACLLLAAWPSNAVGFSSFMIAVIL</sequence>
<gene>
    <name evidence="1" type="ORF">BDA96_01G283400</name>
</gene>
<accession>A0A921S0A1</accession>
<protein>
    <submittedName>
        <fullName evidence="1">Uncharacterized protein</fullName>
    </submittedName>
</protein>
<evidence type="ECO:0000313" key="2">
    <source>
        <dbReference type="Proteomes" id="UP000807115"/>
    </source>
</evidence>